<keyword evidence="3" id="KW-1185">Reference proteome</keyword>
<comment type="caution">
    <text evidence="2">The sequence shown here is derived from an EMBL/GenBank/DDBJ whole genome shotgun (WGS) entry which is preliminary data.</text>
</comment>
<accession>A0ABW5U947</accession>
<dbReference type="Proteomes" id="UP001597474">
    <property type="component" value="Unassembled WGS sequence"/>
</dbReference>
<gene>
    <name evidence="2" type="ORF">ACFSUD_18090</name>
</gene>
<feature type="region of interest" description="Disordered" evidence="1">
    <location>
        <begin position="31"/>
        <end position="54"/>
    </location>
</feature>
<sequence>MSYATHEVTRLGWELAECEAQVARTLAAEREHLFGPSRPGNSRAGNPRDADLDSETMRDIVLSDTADIAGAVAVAKEAAYWRKANLLQRYRREAERRRRKAQFAYCAALVADDPDPHGHA</sequence>
<protein>
    <recommendedName>
        <fullName evidence="4">Aldehyde dehydrogenase domain-containing protein</fullName>
    </recommendedName>
</protein>
<evidence type="ECO:0008006" key="4">
    <source>
        <dbReference type="Google" id="ProtNLM"/>
    </source>
</evidence>
<name>A0ABW5U947_9RHOB</name>
<evidence type="ECO:0000313" key="2">
    <source>
        <dbReference type="EMBL" id="MFD2741486.1"/>
    </source>
</evidence>
<evidence type="ECO:0000256" key="1">
    <source>
        <dbReference type="SAM" id="MobiDB-lite"/>
    </source>
</evidence>
<dbReference type="RefSeq" id="WP_386375912.1">
    <property type="nucleotide sequence ID" value="NZ_JBHUMP010000027.1"/>
</dbReference>
<dbReference type="EMBL" id="JBHUMP010000027">
    <property type="protein sequence ID" value="MFD2741486.1"/>
    <property type="molecule type" value="Genomic_DNA"/>
</dbReference>
<proteinExistence type="predicted"/>
<organism evidence="2 3">
    <name type="scientific">Sulfitobacter aestuarii</name>
    <dbReference type="NCBI Taxonomy" id="2161676"/>
    <lineage>
        <taxon>Bacteria</taxon>
        <taxon>Pseudomonadati</taxon>
        <taxon>Pseudomonadota</taxon>
        <taxon>Alphaproteobacteria</taxon>
        <taxon>Rhodobacterales</taxon>
        <taxon>Roseobacteraceae</taxon>
        <taxon>Sulfitobacter</taxon>
    </lineage>
</organism>
<reference evidence="3" key="1">
    <citation type="journal article" date="2019" name="Int. J. Syst. Evol. Microbiol.">
        <title>The Global Catalogue of Microorganisms (GCM) 10K type strain sequencing project: providing services to taxonomists for standard genome sequencing and annotation.</title>
        <authorList>
            <consortium name="The Broad Institute Genomics Platform"/>
            <consortium name="The Broad Institute Genome Sequencing Center for Infectious Disease"/>
            <person name="Wu L."/>
            <person name="Ma J."/>
        </authorList>
    </citation>
    <scope>NUCLEOTIDE SEQUENCE [LARGE SCALE GENOMIC DNA]</scope>
    <source>
        <strain evidence="3">TISTR 2562</strain>
    </source>
</reference>
<evidence type="ECO:0000313" key="3">
    <source>
        <dbReference type="Proteomes" id="UP001597474"/>
    </source>
</evidence>